<proteinExistence type="predicted"/>
<keyword evidence="3" id="KW-1185">Reference proteome</keyword>
<evidence type="ECO:0000313" key="3">
    <source>
        <dbReference type="Proteomes" id="UP001152523"/>
    </source>
</evidence>
<name>A0AAV0G447_9ASTE</name>
<accession>A0AAV0G447</accession>
<dbReference type="InterPro" id="IPR001623">
    <property type="entry name" value="DnaJ_domain"/>
</dbReference>
<reference evidence="2" key="1">
    <citation type="submission" date="2022-07" db="EMBL/GenBank/DDBJ databases">
        <authorList>
            <person name="Macas J."/>
            <person name="Novak P."/>
            <person name="Neumann P."/>
        </authorList>
    </citation>
    <scope>NUCLEOTIDE SEQUENCE</scope>
</reference>
<dbReference type="Proteomes" id="UP001152523">
    <property type="component" value="Unassembled WGS sequence"/>
</dbReference>
<dbReference type="InterPro" id="IPR036869">
    <property type="entry name" value="J_dom_sf"/>
</dbReference>
<gene>
    <name evidence="2" type="ORF">CEPIT_LOCUS40145</name>
</gene>
<dbReference type="PANTHER" id="PTHR24074">
    <property type="entry name" value="CO-CHAPERONE PROTEIN DJLA"/>
    <property type="match status" value="1"/>
</dbReference>
<dbReference type="AlphaFoldDB" id="A0AAV0G447"/>
<dbReference type="Pfam" id="PF00226">
    <property type="entry name" value="DnaJ"/>
    <property type="match status" value="1"/>
</dbReference>
<dbReference type="CDD" id="cd06257">
    <property type="entry name" value="DnaJ"/>
    <property type="match status" value="1"/>
</dbReference>
<dbReference type="PRINTS" id="PR00625">
    <property type="entry name" value="JDOMAIN"/>
</dbReference>
<sequence length="153" mass="17302">MATAFGVMGRFADCGSEPASSIRLRKKKDGGSRNAGGFKLFCLSSSLTDHYQTLRIHLGASESQVKTAFRHLALQYHPDVYRGSDNGVKFHQIVEAYDMVMTNLKSEMRGEVEATHHPKSMVDEEEDTYWEEPWEEWMGWEGAAPPHDYSSQV</sequence>
<dbReference type="Gene3D" id="1.10.287.110">
    <property type="entry name" value="DnaJ domain"/>
    <property type="match status" value="1"/>
</dbReference>
<dbReference type="EMBL" id="CAMAPF010001044">
    <property type="protein sequence ID" value="CAH9142753.1"/>
    <property type="molecule type" value="Genomic_DNA"/>
</dbReference>
<evidence type="ECO:0000259" key="1">
    <source>
        <dbReference type="PROSITE" id="PS50076"/>
    </source>
</evidence>
<dbReference type="SMART" id="SM00271">
    <property type="entry name" value="DnaJ"/>
    <property type="match status" value="1"/>
</dbReference>
<dbReference type="InterPro" id="IPR050817">
    <property type="entry name" value="DjlA_DnaK_co-chaperone"/>
</dbReference>
<protein>
    <recommendedName>
        <fullName evidence="1">J domain-containing protein</fullName>
    </recommendedName>
</protein>
<feature type="domain" description="J" evidence="1">
    <location>
        <begin position="49"/>
        <end position="116"/>
    </location>
</feature>
<dbReference type="SUPFAM" id="SSF46565">
    <property type="entry name" value="Chaperone J-domain"/>
    <property type="match status" value="1"/>
</dbReference>
<dbReference type="PROSITE" id="PS50076">
    <property type="entry name" value="DNAJ_2"/>
    <property type="match status" value="1"/>
</dbReference>
<evidence type="ECO:0000313" key="2">
    <source>
        <dbReference type="EMBL" id="CAH9142753.1"/>
    </source>
</evidence>
<comment type="caution">
    <text evidence="2">The sequence shown here is derived from an EMBL/GenBank/DDBJ whole genome shotgun (WGS) entry which is preliminary data.</text>
</comment>
<organism evidence="2 3">
    <name type="scientific">Cuscuta epithymum</name>
    <dbReference type="NCBI Taxonomy" id="186058"/>
    <lineage>
        <taxon>Eukaryota</taxon>
        <taxon>Viridiplantae</taxon>
        <taxon>Streptophyta</taxon>
        <taxon>Embryophyta</taxon>
        <taxon>Tracheophyta</taxon>
        <taxon>Spermatophyta</taxon>
        <taxon>Magnoliopsida</taxon>
        <taxon>eudicotyledons</taxon>
        <taxon>Gunneridae</taxon>
        <taxon>Pentapetalae</taxon>
        <taxon>asterids</taxon>
        <taxon>lamiids</taxon>
        <taxon>Solanales</taxon>
        <taxon>Convolvulaceae</taxon>
        <taxon>Cuscuteae</taxon>
        <taxon>Cuscuta</taxon>
        <taxon>Cuscuta subgen. Cuscuta</taxon>
    </lineage>
</organism>